<gene>
    <name evidence="2" type="ORF">MCOR_4406</name>
</gene>
<dbReference type="EMBL" id="CACVKT020000754">
    <property type="protein sequence ID" value="CAC5362733.1"/>
    <property type="molecule type" value="Genomic_DNA"/>
</dbReference>
<sequence>MKTCRTRKFENQGCAKDMKTCRTRTFENQGCAKHMKTCRTRTFENQGCAKDMKTCRTRTFENQGCAKDMKTYANKLEISEWRKKDKNYFETQVTHHMIKAIEVGEPGLEKSSAIHHIALLLEKEQNYRILSCKSSSDIEKFRSDQKQVFVFDDICGKYSVFQNEVESFVKRSDDFRRILKESDSKILISSRLQIF</sequence>
<accession>A0A6J8A887</accession>
<keyword evidence="3" id="KW-1185">Reference proteome</keyword>
<name>A0A6J8A887_MYTCO</name>
<dbReference type="Proteomes" id="UP000507470">
    <property type="component" value="Unassembled WGS sequence"/>
</dbReference>
<evidence type="ECO:0000313" key="2">
    <source>
        <dbReference type="EMBL" id="CAC5362733.1"/>
    </source>
</evidence>
<dbReference type="InterPro" id="IPR049050">
    <property type="entry name" value="nSTAND3"/>
</dbReference>
<dbReference type="AlphaFoldDB" id="A0A6J8A887"/>
<organism evidence="2 3">
    <name type="scientific">Mytilus coruscus</name>
    <name type="common">Sea mussel</name>
    <dbReference type="NCBI Taxonomy" id="42192"/>
    <lineage>
        <taxon>Eukaryota</taxon>
        <taxon>Metazoa</taxon>
        <taxon>Spiralia</taxon>
        <taxon>Lophotrochozoa</taxon>
        <taxon>Mollusca</taxon>
        <taxon>Bivalvia</taxon>
        <taxon>Autobranchia</taxon>
        <taxon>Pteriomorphia</taxon>
        <taxon>Mytilida</taxon>
        <taxon>Mytiloidea</taxon>
        <taxon>Mytilidae</taxon>
        <taxon>Mytilinae</taxon>
        <taxon>Mytilus</taxon>
    </lineage>
</organism>
<feature type="domain" description="Novel STAND NTPase 3" evidence="1">
    <location>
        <begin position="103"/>
        <end position="195"/>
    </location>
</feature>
<reference evidence="2 3" key="1">
    <citation type="submission" date="2020-06" db="EMBL/GenBank/DDBJ databases">
        <authorList>
            <person name="Li R."/>
            <person name="Bekaert M."/>
        </authorList>
    </citation>
    <scope>NUCLEOTIDE SEQUENCE [LARGE SCALE GENOMIC DNA]</scope>
    <source>
        <strain evidence="3">wild</strain>
    </source>
</reference>
<evidence type="ECO:0000313" key="3">
    <source>
        <dbReference type="Proteomes" id="UP000507470"/>
    </source>
</evidence>
<dbReference type="Pfam" id="PF20720">
    <property type="entry name" value="nSTAND3"/>
    <property type="match status" value="1"/>
</dbReference>
<proteinExistence type="predicted"/>
<evidence type="ECO:0000259" key="1">
    <source>
        <dbReference type="Pfam" id="PF20720"/>
    </source>
</evidence>
<dbReference type="OrthoDB" id="6199479at2759"/>
<protein>
    <recommendedName>
        <fullName evidence="1">Novel STAND NTPase 3 domain-containing protein</fullName>
    </recommendedName>
</protein>